<dbReference type="NCBIfam" id="TIGR00593">
    <property type="entry name" value="pola"/>
    <property type="match status" value="1"/>
</dbReference>
<dbReference type="InterPro" id="IPR036397">
    <property type="entry name" value="RNaseH_sf"/>
</dbReference>
<keyword evidence="9 12" id="KW-0234">DNA repair</keyword>
<dbReference type="Gene3D" id="3.40.50.1010">
    <property type="entry name" value="5'-nuclease"/>
    <property type="match status" value="1"/>
</dbReference>
<evidence type="ECO:0000256" key="3">
    <source>
        <dbReference type="ARBA" id="ARBA00022695"/>
    </source>
</evidence>
<dbReference type="Gene3D" id="3.30.70.370">
    <property type="match status" value="1"/>
</dbReference>
<proteinExistence type="inferred from homology"/>
<dbReference type="SMART" id="SM00482">
    <property type="entry name" value="POLAc"/>
    <property type="match status" value="1"/>
</dbReference>
<dbReference type="InterPro" id="IPR018320">
    <property type="entry name" value="DNA_polymerase_1"/>
</dbReference>
<keyword evidence="8 12" id="KW-0238">DNA-binding</keyword>
<dbReference type="CDD" id="cd08637">
    <property type="entry name" value="DNA_pol_A_pol_I_C"/>
    <property type="match status" value="1"/>
</dbReference>
<comment type="function">
    <text evidence="12">In addition to polymerase activity, this DNA polymerase exhibits 5'-3' exonuclease activity.</text>
</comment>
<dbReference type="InterPro" id="IPR002421">
    <property type="entry name" value="5-3_exonuclease"/>
</dbReference>
<dbReference type="SUPFAM" id="SSF53098">
    <property type="entry name" value="Ribonuclease H-like"/>
    <property type="match status" value="1"/>
</dbReference>
<dbReference type="Pfam" id="PF22619">
    <property type="entry name" value="DNA_polI_exo1"/>
    <property type="match status" value="1"/>
</dbReference>
<dbReference type="Gene3D" id="1.20.1060.10">
    <property type="entry name" value="Taq DNA Polymerase, Chain T, domain 4"/>
    <property type="match status" value="1"/>
</dbReference>
<evidence type="ECO:0000313" key="16">
    <source>
        <dbReference type="EMBL" id="MEJ5944755.1"/>
    </source>
</evidence>
<gene>
    <name evidence="12 16" type="primary">polA</name>
    <name evidence="16" type="ORF">WDZ17_05545</name>
</gene>
<evidence type="ECO:0000259" key="15">
    <source>
        <dbReference type="SMART" id="SM00482"/>
    </source>
</evidence>
<keyword evidence="2 12" id="KW-0808">Transferase</keyword>
<dbReference type="InterPro" id="IPR001098">
    <property type="entry name" value="DNA-dir_DNA_pol_A_palm_dom"/>
</dbReference>
<dbReference type="Gene3D" id="3.30.420.10">
    <property type="entry name" value="Ribonuclease H-like superfamily/Ribonuclease H"/>
    <property type="match status" value="1"/>
</dbReference>
<evidence type="ECO:0000256" key="1">
    <source>
        <dbReference type="ARBA" id="ARBA00007705"/>
    </source>
</evidence>
<evidence type="ECO:0000256" key="13">
    <source>
        <dbReference type="SAM" id="MobiDB-lite"/>
    </source>
</evidence>
<dbReference type="InterPro" id="IPR036279">
    <property type="entry name" value="5-3_exonuclease_C_sf"/>
</dbReference>
<feature type="compositionally biased region" description="Low complexity" evidence="13">
    <location>
        <begin position="35"/>
        <end position="47"/>
    </location>
</feature>
<keyword evidence="6 12" id="KW-0269">Exonuclease</keyword>
<keyword evidence="17" id="KW-1185">Reference proteome</keyword>
<feature type="domain" description="DNA-directed DNA polymerase family A palm" evidence="15">
    <location>
        <begin position="736"/>
        <end position="943"/>
    </location>
</feature>
<dbReference type="SUPFAM" id="SSF47807">
    <property type="entry name" value="5' to 3' exonuclease, C-terminal subdomain"/>
    <property type="match status" value="1"/>
</dbReference>
<feature type="region of interest" description="Disordered" evidence="13">
    <location>
        <begin position="512"/>
        <end position="544"/>
    </location>
</feature>
<protein>
    <recommendedName>
        <fullName evidence="11 12">DNA polymerase I</fullName>
        <ecNumber evidence="11 12">2.7.7.7</ecNumber>
    </recommendedName>
</protein>
<evidence type="ECO:0000313" key="17">
    <source>
        <dbReference type="Proteomes" id="UP001387100"/>
    </source>
</evidence>
<dbReference type="InterPro" id="IPR020045">
    <property type="entry name" value="DNA_polI_H3TH"/>
</dbReference>
<sequence>MSDSALLRPGAGPDDDLVTPSSGGPAGSREDAAGDPRAQAGAQGAALAGAEGSRPRLLLVDGHSMAYRAFFALPVENFSTTTGQVTNAVYGFTSMLINVLRDEAPTHVAVAFDVSRETFRAQEYAEYKAGRAKTPAEFSGQVGLVKEVLAALRVPVVEKEGFEADDVIATLTTQARAQGFEVLVSTGDRDALQLVDDATTVLYPRKGVSDLVRMTPDAVEERYGVRPQRYPELAALVGETSDNLPGVPGVGPKTAAKWLAAHDGLDGLVAEVDQLKGKAGQSLRDHLDQVLRNRRLNRLVTDLDLPVVVDDLVVAPWDREEVHRVFDALEFRVLRERLFATLATPEPEAEGGFSVRVARPRGAAEVRRWLDALGDAAVGVHVLGRWGAGTGEATGLALAAADGTAAWFSLAAAAGKAGTDGEGPAEAADGPAEGSVLDDEGRAVLATWFADPGRAKVVHDAKGPLQALAGAGLAVAGLAGDTALAAYLCRPDQRSYDLADLALRHLHRELRVEEEEREQGEEEPQLTLDVDGPATPEGAPDPAPGAAVRAAAVAELDDVLAAELAERGGTALLAELELPLVGVLARMEARGVAADGAQLRALEDQFAATVEEQAEAAYAVIDRRVNLGSPKQLQEVLFEQLEMPRTKRIKTGWTTDAEALADLLVKTDGHPGSGFLVHLLAHRDASRLRQTVEGLLKTVAPDGRIHTTYQQTIAATGRLSSTDPNLQNIPIRTEEGRRIRRAFVVGEGYESLLTADYSQIEMRIMAHLSGDEGLVEAFRSGEDLHSFVGSRVFAVEPADVTPAMRSKIKAMSYGLAYGLSAFGLSRQLRIAVEEARGLMDEYFERFGGVRDYLRGVVDEARSTGYTETILGRRRYLPDLTSDNRQRRDMAERMALNAPIQGSAADVIKVAMLGVERAVAEQGLRSRMLLQVHDELVLEVAPGERDALEALVREQMAGAAELSVPLDVSVGVGTSWHEAGH</sequence>
<evidence type="ECO:0000256" key="11">
    <source>
        <dbReference type="NCBIfam" id="TIGR00593"/>
    </source>
</evidence>
<evidence type="ECO:0000256" key="12">
    <source>
        <dbReference type="RuleBase" id="RU004460"/>
    </source>
</evidence>
<dbReference type="CDD" id="cd09898">
    <property type="entry name" value="H3TH_53EXO"/>
    <property type="match status" value="1"/>
</dbReference>
<evidence type="ECO:0000256" key="10">
    <source>
        <dbReference type="ARBA" id="ARBA00049244"/>
    </source>
</evidence>
<dbReference type="Pfam" id="PF00476">
    <property type="entry name" value="DNA_pol_A"/>
    <property type="match status" value="1"/>
</dbReference>
<organism evidence="16 17">
    <name type="scientific">Pseudokineococcus basanitobsidens</name>
    <dbReference type="NCBI Taxonomy" id="1926649"/>
    <lineage>
        <taxon>Bacteria</taxon>
        <taxon>Bacillati</taxon>
        <taxon>Actinomycetota</taxon>
        <taxon>Actinomycetes</taxon>
        <taxon>Kineosporiales</taxon>
        <taxon>Kineosporiaceae</taxon>
        <taxon>Pseudokineococcus</taxon>
    </lineage>
</organism>
<dbReference type="InterPro" id="IPR012337">
    <property type="entry name" value="RNaseH-like_sf"/>
</dbReference>
<dbReference type="InterPro" id="IPR029060">
    <property type="entry name" value="PIN-like_dom_sf"/>
</dbReference>
<name>A0ABU8RI50_9ACTN</name>
<evidence type="ECO:0000256" key="2">
    <source>
        <dbReference type="ARBA" id="ARBA00022679"/>
    </source>
</evidence>
<comment type="similarity">
    <text evidence="1 12">Belongs to the DNA polymerase type-A family.</text>
</comment>
<comment type="caution">
    <text evidence="16">The sequence shown here is derived from an EMBL/GenBank/DDBJ whole genome shotgun (WGS) entry which is preliminary data.</text>
</comment>
<dbReference type="EMBL" id="JBBIAA010000003">
    <property type="protein sequence ID" value="MEJ5944755.1"/>
    <property type="molecule type" value="Genomic_DNA"/>
</dbReference>
<comment type="catalytic activity">
    <reaction evidence="10 12">
        <text>DNA(n) + a 2'-deoxyribonucleoside 5'-triphosphate = DNA(n+1) + diphosphate</text>
        <dbReference type="Rhea" id="RHEA:22508"/>
        <dbReference type="Rhea" id="RHEA-COMP:17339"/>
        <dbReference type="Rhea" id="RHEA-COMP:17340"/>
        <dbReference type="ChEBI" id="CHEBI:33019"/>
        <dbReference type="ChEBI" id="CHEBI:61560"/>
        <dbReference type="ChEBI" id="CHEBI:173112"/>
        <dbReference type="EC" id="2.7.7.7"/>
    </reaction>
</comment>
<dbReference type="EC" id="2.7.7.7" evidence="11 12"/>
<dbReference type="InterPro" id="IPR020046">
    <property type="entry name" value="5-3_exonucl_a-hlix_arch_N"/>
</dbReference>
<evidence type="ECO:0000256" key="7">
    <source>
        <dbReference type="ARBA" id="ARBA00022932"/>
    </source>
</evidence>
<dbReference type="CDD" id="cd09859">
    <property type="entry name" value="PIN_53EXO"/>
    <property type="match status" value="1"/>
</dbReference>
<keyword evidence="7 12" id="KW-0239">DNA-directed DNA polymerase</keyword>
<keyword evidence="3 12" id="KW-0548">Nucleotidyltransferase</keyword>
<dbReference type="Gene3D" id="1.10.150.20">
    <property type="entry name" value="5' to 3' exonuclease, C-terminal subdomain"/>
    <property type="match status" value="2"/>
</dbReference>
<feature type="compositionally biased region" description="Low complexity" evidence="13">
    <location>
        <begin position="532"/>
        <end position="544"/>
    </location>
</feature>
<dbReference type="PRINTS" id="PR00868">
    <property type="entry name" value="DNAPOLI"/>
</dbReference>
<dbReference type="PANTHER" id="PTHR10133">
    <property type="entry name" value="DNA POLYMERASE I"/>
    <property type="match status" value="1"/>
</dbReference>
<dbReference type="InterPro" id="IPR008918">
    <property type="entry name" value="HhH2"/>
</dbReference>
<dbReference type="SUPFAM" id="SSF88723">
    <property type="entry name" value="PIN domain-like"/>
    <property type="match status" value="1"/>
</dbReference>
<reference evidence="16 17" key="1">
    <citation type="journal article" date="2017" name="Int. J. Syst. Evol. Microbiol.">
        <title>Pseudokineococcus basanitobsidens sp. nov., isolated from volcanic rock.</title>
        <authorList>
            <person name="Lee D.W."/>
            <person name="Park M.Y."/>
            <person name="Kim J.J."/>
            <person name="Kim B.S."/>
        </authorList>
    </citation>
    <scope>NUCLEOTIDE SEQUENCE [LARGE SCALE GENOMIC DNA]</scope>
    <source>
        <strain evidence="16 17">DSM 103726</strain>
    </source>
</reference>
<evidence type="ECO:0000256" key="9">
    <source>
        <dbReference type="ARBA" id="ARBA00023204"/>
    </source>
</evidence>
<dbReference type="SUPFAM" id="SSF56672">
    <property type="entry name" value="DNA/RNA polymerases"/>
    <property type="match status" value="1"/>
</dbReference>
<keyword evidence="6 12" id="KW-0540">Nuclease</keyword>
<dbReference type="PANTHER" id="PTHR10133:SF27">
    <property type="entry name" value="DNA POLYMERASE NU"/>
    <property type="match status" value="1"/>
</dbReference>
<keyword evidence="5 12" id="KW-0227">DNA damage</keyword>
<dbReference type="SMART" id="SM00279">
    <property type="entry name" value="HhH2"/>
    <property type="match status" value="1"/>
</dbReference>
<feature type="compositionally biased region" description="Acidic residues" evidence="13">
    <location>
        <begin position="512"/>
        <end position="524"/>
    </location>
</feature>
<dbReference type="NCBIfam" id="NF004397">
    <property type="entry name" value="PRK05755.1"/>
    <property type="match status" value="1"/>
</dbReference>
<dbReference type="InterPro" id="IPR002298">
    <property type="entry name" value="DNA_polymerase_A"/>
</dbReference>
<feature type="region of interest" description="Disordered" evidence="13">
    <location>
        <begin position="1"/>
        <end position="47"/>
    </location>
</feature>
<dbReference type="InterPro" id="IPR054690">
    <property type="entry name" value="DNA_polI_exonuclease"/>
</dbReference>
<dbReference type="SMART" id="SM00475">
    <property type="entry name" value="53EXOc"/>
    <property type="match status" value="1"/>
</dbReference>
<evidence type="ECO:0000256" key="6">
    <source>
        <dbReference type="ARBA" id="ARBA00022839"/>
    </source>
</evidence>
<keyword evidence="12" id="KW-0378">Hydrolase</keyword>
<evidence type="ECO:0000259" key="14">
    <source>
        <dbReference type="SMART" id="SM00475"/>
    </source>
</evidence>
<evidence type="ECO:0000256" key="5">
    <source>
        <dbReference type="ARBA" id="ARBA00022763"/>
    </source>
</evidence>
<dbReference type="Proteomes" id="UP001387100">
    <property type="component" value="Unassembled WGS sequence"/>
</dbReference>
<dbReference type="GO" id="GO:0003887">
    <property type="term" value="F:DNA-directed DNA polymerase activity"/>
    <property type="evidence" value="ECO:0007669"/>
    <property type="project" value="UniProtKB-EC"/>
</dbReference>
<keyword evidence="4 12" id="KW-0235">DNA replication</keyword>
<dbReference type="Pfam" id="PF02739">
    <property type="entry name" value="5_3_exonuc_N"/>
    <property type="match status" value="1"/>
</dbReference>
<feature type="domain" description="5'-3' exonuclease" evidence="14">
    <location>
        <begin position="53"/>
        <end position="315"/>
    </location>
</feature>
<dbReference type="InterPro" id="IPR043502">
    <property type="entry name" value="DNA/RNA_pol_sf"/>
</dbReference>
<evidence type="ECO:0000256" key="8">
    <source>
        <dbReference type="ARBA" id="ARBA00023125"/>
    </source>
</evidence>
<dbReference type="Pfam" id="PF01367">
    <property type="entry name" value="5_3_exonuc"/>
    <property type="match status" value="1"/>
</dbReference>
<evidence type="ECO:0000256" key="4">
    <source>
        <dbReference type="ARBA" id="ARBA00022705"/>
    </source>
</evidence>
<accession>A0ABU8RI50</accession>